<gene>
    <name evidence="1" type="ORF">BC349_15735</name>
</gene>
<organism evidence="1 2">
    <name type="scientific">Flavihumibacter stibioxidans</name>
    <dbReference type="NCBI Taxonomy" id="1834163"/>
    <lineage>
        <taxon>Bacteria</taxon>
        <taxon>Pseudomonadati</taxon>
        <taxon>Bacteroidota</taxon>
        <taxon>Chitinophagia</taxon>
        <taxon>Chitinophagales</taxon>
        <taxon>Chitinophagaceae</taxon>
        <taxon>Flavihumibacter</taxon>
    </lineage>
</organism>
<reference evidence="1 2" key="1">
    <citation type="submission" date="2016-07" db="EMBL/GenBank/DDBJ databases">
        <title>Genome analysis of Flavihumibacter stibioxidans YS-17.</title>
        <authorList>
            <person name="Shi K."/>
            <person name="Han Y."/>
            <person name="Wang G."/>
        </authorList>
    </citation>
    <scope>NUCLEOTIDE SEQUENCE [LARGE SCALE GENOMIC DNA]</scope>
    <source>
        <strain evidence="1 2">YS-17</strain>
    </source>
</reference>
<accession>A0ABR7MC26</accession>
<evidence type="ECO:0000313" key="2">
    <source>
        <dbReference type="Proteomes" id="UP000765802"/>
    </source>
</evidence>
<evidence type="ECO:0000313" key="1">
    <source>
        <dbReference type="EMBL" id="MBC6492512.1"/>
    </source>
</evidence>
<name>A0ABR7MC26_9BACT</name>
<keyword evidence="2" id="KW-1185">Reference proteome</keyword>
<sequence>MALRLDRYGNEFFRETGAALATGLKIGQRIGVGLSFGVKRYRVIYFGSSSVFQAGGSIHWSGNNAIAGFFIHSLINGPHFATPDSNVRNTIIAGTGIGRTWAGSLYTDINFYYFTGEGIAGRASLQYQILSAVLLAMQVETKPLRYGFEAGYTLKEYALMVTTGWQPSLGWSPGIAIHFRKPSKRKENE</sequence>
<proteinExistence type="predicted"/>
<comment type="caution">
    <text evidence="1">The sequence shown here is derived from an EMBL/GenBank/DDBJ whole genome shotgun (WGS) entry which is preliminary data.</text>
</comment>
<dbReference type="Proteomes" id="UP000765802">
    <property type="component" value="Unassembled WGS sequence"/>
</dbReference>
<protein>
    <submittedName>
        <fullName evidence="1">Uncharacterized protein</fullName>
    </submittedName>
</protein>
<dbReference type="EMBL" id="MBUA01000028">
    <property type="protein sequence ID" value="MBC6492512.1"/>
    <property type="molecule type" value="Genomic_DNA"/>
</dbReference>